<evidence type="ECO:0000313" key="2">
    <source>
        <dbReference type="EMBL" id="QHS97488.1"/>
    </source>
</evidence>
<keyword evidence="1" id="KW-0472">Membrane</keyword>
<dbReference type="AlphaFoldDB" id="A0A6C0C1G2"/>
<reference evidence="2" key="1">
    <citation type="journal article" date="2020" name="Nature">
        <title>Giant virus diversity and host interactions through global metagenomics.</title>
        <authorList>
            <person name="Schulz F."/>
            <person name="Roux S."/>
            <person name="Paez-Espino D."/>
            <person name="Jungbluth S."/>
            <person name="Walsh D.A."/>
            <person name="Denef V.J."/>
            <person name="McMahon K.D."/>
            <person name="Konstantinidis K.T."/>
            <person name="Eloe-Fadrosh E.A."/>
            <person name="Kyrpides N.C."/>
            <person name="Woyke T."/>
        </authorList>
    </citation>
    <scope>NUCLEOTIDE SEQUENCE</scope>
    <source>
        <strain evidence="2">GVMAG-M-3300020169-51</strain>
    </source>
</reference>
<organism evidence="2">
    <name type="scientific">viral metagenome</name>
    <dbReference type="NCBI Taxonomy" id="1070528"/>
    <lineage>
        <taxon>unclassified sequences</taxon>
        <taxon>metagenomes</taxon>
        <taxon>organismal metagenomes</taxon>
    </lineage>
</organism>
<dbReference type="EMBL" id="MN739298">
    <property type="protein sequence ID" value="QHS97488.1"/>
    <property type="molecule type" value="Genomic_DNA"/>
</dbReference>
<feature type="transmembrane region" description="Helical" evidence="1">
    <location>
        <begin position="6"/>
        <end position="23"/>
    </location>
</feature>
<keyword evidence="1" id="KW-1133">Transmembrane helix</keyword>
<name>A0A6C0C1G2_9ZZZZ</name>
<sequence>MIKIHVPALIISLALGLFFSYVIKPQTEIIYVYPTPENINELQYKDKSDTCFGFSSNEVKCPSNLAKIRHYPVQNHNSDSSKHKGIFN</sequence>
<evidence type="ECO:0000256" key="1">
    <source>
        <dbReference type="SAM" id="Phobius"/>
    </source>
</evidence>
<protein>
    <submittedName>
        <fullName evidence="2">Uncharacterized protein</fullName>
    </submittedName>
</protein>
<accession>A0A6C0C1G2</accession>
<keyword evidence="1" id="KW-0812">Transmembrane</keyword>
<proteinExistence type="predicted"/>